<proteinExistence type="predicted"/>
<reference evidence="2 3" key="1">
    <citation type="journal article" date="2016" name="Front. Microbiol.">
        <title>Genome and transcriptome sequences reveal the specific parasitism of the nematophagous Purpureocillium lilacinum 36-1.</title>
        <authorList>
            <person name="Xie J."/>
            <person name="Li S."/>
            <person name="Mo C."/>
            <person name="Xiao X."/>
            <person name="Peng D."/>
            <person name="Wang G."/>
            <person name="Xiao Y."/>
        </authorList>
    </citation>
    <scope>NUCLEOTIDE SEQUENCE [LARGE SCALE GENOMIC DNA]</scope>
    <source>
        <strain evidence="2 3">36-1</strain>
    </source>
</reference>
<sequence length="303" mass="31912">MGEVQQAHRTAPGRTGGPEPVPMSIAITRGGRENSAGPVHPARFLVTGRALGKVRDAPGPPAGRAHRDRATASEATCLGGHPGWWIRLVGIPEWEVGDWMDGKGGGQGGQRWQDGMACGHGAGGKTAEKGNQVFRRQRQRTKTLQPRMSERVDQGAGDTPLVRLPGEPGSVRGEPWNPAAGGPQQTACPRNCSSSLITGHDLTGKRQDGVFLTAKGEEVEWIAPAPVGCPSARCRAPVAPWPPCPVISGSSTPPGLALLACCVVMASGDWAPCGLARVANILYPLPIRPRADWGRDPEARTAW</sequence>
<dbReference type="EMBL" id="LCWV01000004">
    <property type="protein sequence ID" value="PWI73742.1"/>
    <property type="molecule type" value="Genomic_DNA"/>
</dbReference>
<evidence type="ECO:0000256" key="1">
    <source>
        <dbReference type="SAM" id="MobiDB-lite"/>
    </source>
</evidence>
<dbReference type="Proteomes" id="UP000245956">
    <property type="component" value="Unassembled WGS sequence"/>
</dbReference>
<evidence type="ECO:0000313" key="2">
    <source>
        <dbReference type="EMBL" id="PWI73742.1"/>
    </source>
</evidence>
<feature type="region of interest" description="Disordered" evidence="1">
    <location>
        <begin position="1"/>
        <end position="39"/>
    </location>
</feature>
<organism evidence="2 3">
    <name type="scientific">Purpureocillium lilacinum</name>
    <name type="common">Paecilomyces lilacinus</name>
    <dbReference type="NCBI Taxonomy" id="33203"/>
    <lineage>
        <taxon>Eukaryota</taxon>
        <taxon>Fungi</taxon>
        <taxon>Dikarya</taxon>
        <taxon>Ascomycota</taxon>
        <taxon>Pezizomycotina</taxon>
        <taxon>Sordariomycetes</taxon>
        <taxon>Hypocreomycetidae</taxon>
        <taxon>Hypocreales</taxon>
        <taxon>Ophiocordycipitaceae</taxon>
        <taxon>Purpureocillium</taxon>
    </lineage>
</organism>
<name>A0A2U3EGZ5_PURLI</name>
<protein>
    <submittedName>
        <fullName evidence="2">Uncharacterized protein</fullName>
    </submittedName>
</protein>
<evidence type="ECO:0000313" key="3">
    <source>
        <dbReference type="Proteomes" id="UP000245956"/>
    </source>
</evidence>
<gene>
    <name evidence="2" type="ORF">PCL_09018</name>
</gene>
<comment type="caution">
    <text evidence="2">The sequence shown here is derived from an EMBL/GenBank/DDBJ whole genome shotgun (WGS) entry which is preliminary data.</text>
</comment>
<feature type="region of interest" description="Disordered" evidence="1">
    <location>
        <begin position="136"/>
        <end position="164"/>
    </location>
</feature>
<accession>A0A2U3EGZ5</accession>
<dbReference type="AlphaFoldDB" id="A0A2U3EGZ5"/>
<feature type="region of interest" description="Disordered" evidence="1">
    <location>
        <begin position="50"/>
        <end position="69"/>
    </location>
</feature>